<organism evidence="3">
    <name type="scientific">Methyloraptor flagellatus</name>
    <dbReference type="NCBI Taxonomy" id="3162530"/>
    <lineage>
        <taxon>Bacteria</taxon>
        <taxon>Pseudomonadati</taxon>
        <taxon>Pseudomonadota</taxon>
        <taxon>Alphaproteobacteria</taxon>
        <taxon>Hyphomicrobiales</taxon>
        <taxon>Ancalomicrobiaceae</taxon>
        <taxon>Methyloraptor</taxon>
    </lineage>
</organism>
<evidence type="ECO:0000259" key="2">
    <source>
        <dbReference type="Pfam" id="PF01847"/>
    </source>
</evidence>
<protein>
    <recommendedName>
        <fullName evidence="2">von Hippel-Lindau disease tumour suppressor beta domain-containing protein</fullName>
    </recommendedName>
</protein>
<dbReference type="EMBL" id="CP158568">
    <property type="protein sequence ID" value="XBY43891.1"/>
    <property type="molecule type" value="Genomic_DNA"/>
</dbReference>
<proteinExistence type="predicted"/>
<sequence>MSFSSRMPALALAFGLIATGPALAEPCGADSQPSPASHDAASIQFWNGTDFPNDVLWSDFRGGLKSYGSLSPDEGKDQQTYAGHVWYVEVDTPQGRQCVGPVAVSRRGGECQVFIKRAGGRFTMKAQGDCEF</sequence>
<accession>A0AAU7XA91</accession>
<dbReference type="InterPro" id="IPR037140">
    <property type="entry name" value="VHL_beta_dom_sf"/>
</dbReference>
<dbReference type="SUPFAM" id="SSF49468">
    <property type="entry name" value="VHL"/>
    <property type="match status" value="1"/>
</dbReference>
<reference evidence="3" key="1">
    <citation type="submission" date="2024-06" db="EMBL/GenBank/DDBJ databases">
        <title>Methylostella associata gen. nov., sp. nov., a novel Ancalomicrobiaceae-affiliated facultatively methylotrophic bacteria that feed on methanotrophs of the genus Methylococcus.</title>
        <authorList>
            <person name="Saltykova V."/>
            <person name="Danilova O.V."/>
            <person name="Oshkin I.Y."/>
            <person name="Belova S.E."/>
            <person name="Pimenov N.V."/>
            <person name="Dedysh S.N."/>
        </authorList>
    </citation>
    <scope>NUCLEOTIDE SEQUENCE</scope>
    <source>
        <strain evidence="3">S20</strain>
    </source>
</reference>
<dbReference type="RefSeq" id="WP_407048989.1">
    <property type="nucleotide sequence ID" value="NZ_CP158568.1"/>
</dbReference>
<feature type="chain" id="PRO_5043873913" description="von Hippel-Lindau disease tumour suppressor beta domain-containing protein" evidence="1">
    <location>
        <begin position="25"/>
        <end position="132"/>
    </location>
</feature>
<dbReference type="InterPro" id="IPR036208">
    <property type="entry name" value="VHL_sf"/>
</dbReference>
<dbReference type="Pfam" id="PF01847">
    <property type="entry name" value="VHL"/>
    <property type="match status" value="1"/>
</dbReference>
<dbReference type="Gene3D" id="2.60.40.780">
    <property type="entry name" value="von Hippel-Lindau disease tumour suppressor, beta domain"/>
    <property type="match status" value="1"/>
</dbReference>
<keyword evidence="1" id="KW-0732">Signal</keyword>
<name>A0AAU7XA91_9HYPH</name>
<gene>
    <name evidence="3" type="ORF">ABS361_17775</name>
</gene>
<dbReference type="KEGG" id="mflg:ABS361_17775"/>
<dbReference type="InterPro" id="IPR024053">
    <property type="entry name" value="VHL_beta_dom"/>
</dbReference>
<dbReference type="AlphaFoldDB" id="A0AAU7XA91"/>
<feature type="domain" description="von Hippel-Lindau disease tumour suppressor beta" evidence="2">
    <location>
        <begin position="36"/>
        <end position="87"/>
    </location>
</feature>
<evidence type="ECO:0000313" key="3">
    <source>
        <dbReference type="EMBL" id="XBY43891.1"/>
    </source>
</evidence>
<feature type="signal peptide" evidence="1">
    <location>
        <begin position="1"/>
        <end position="24"/>
    </location>
</feature>
<evidence type="ECO:0000256" key="1">
    <source>
        <dbReference type="SAM" id="SignalP"/>
    </source>
</evidence>